<sequence length="100" mass="11851">MKWHEKLKLGIARMLLVTSDRLLGRDPESFNKFLSQKAKEEQEKRFSEVKAFEGKQQKEIIKDIEAVMLRHRDIDFDLEEKSDAMIIFHAELEALIIKHL</sequence>
<proteinExistence type="predicted"/>
<organism evidence="1">
    <name type="scientific">marine metagenome</name>
    <dbReference type="NCBI Taxonomy" id="408172"/>
    <lineage>
        <taxon>unclassified sequences</taxon>
        <taxon>metagenomes</taxon>
        <taxon>ecological metagenomes</taxon>
    </lineage>
</organism>
<dbReference type="EMBL" id="UINC01149157">
    <property type="protein sequence ID" value="SVD41451.1"/>
    <property type="molecule type" value="Genomic_DNA"/>
</dbReference>
<reference evidence="1" key="1">
    <citation type="submission" date="2018-05" db="EMBL/GenBank/DDBJ databases">
        <authorList>
            <person name="Lanie J.A."/>
            <person name="Ng W.-L."/>
            <person name="Kazmierczak K.M."/>
            <person name="Andrzejewski T.M."/>
            <person name="Davidsen T.M."/>
            <person name="Wayne K.J."/>
            <person name="Tettelin H."/>
            <person name="Glass J.I."/>
            <person name="Rusch D."/>
            <person name="Podicherti R."/>
            <person name="Tsui H.-C.T."/>
            <person name="Winkler M.E."/>
        </authorList>
    </citation>
    <scope>NUCLEOTIDE SEQUENCE</scope>
</reference>
<protein>
    <submittedName>
        <fullName evidence="1">Uncharacterized protein</fullName>
    </submittedName>
</protein>
<accession>A0A382V6C4</accession>
<name>A0A382V6C4_9ZZZZ</name>
<evidence type="ECO:0000313" key="1">
    <source>
        <dbReference type="EMBL" id="SVD41451.1"/>
    </source>
</evidence>
<feature type="non-terminal residue" evidence="1">
    <location>
        <position position="100"/>
    </location>
</feature>
<gene>
    <name evidence="1" type="ORF">METZ01_LOCUS394305</name>
</gene>
<dbReference type="AlphaFoldDB" id="A0A382V6C4"/>